<protein>
    <submittedName>
        <fullName evidence="2">SMI1 / KNR4 family protein</fullName>
    </submittedName>
</protein>
<dbReference type="Pfam" id="PF09346">
    <property type="entry name" value="SMI1_KNR4"/>
    <property type="match status" value="1"/>
</dbReference>
<dbReference type="EMBL" id="PCMW01000032">
    <property type="protein sequence ID" value="PDS25129.1"/>
    <property type="molecule type" value="Genomic_DNA"/>
</dbReference>
<organism evidence="2 3">
    <name type="scientific">Flavobacterium branchiophilum</name>
    <dbReference type="NCBI Taxonomy" id="55197"/>
    <lineage>
        <taxon>Bacteria</taxon>
        <taxon>Pseudomonadati</taxon>
        <taxon>Bacteroidota</taxon>
        <taxon>Flavobacteriia</taxon>
        <taxon>Flavobacteriales</taxon>
        <taxon>Flavobacteriaceae</taxon>
        <taxon>Flavobacterium</taxon>
    </lineage>
</organism>
<name>A0A2H3KNB3_9FLAO</name>
<proteinExistence type="predicted"/>
<feature type="domain" description="Knr4/Smi1-like" evidence="1">
    <location>
        <begin position="41"/>
        <end position="183"/>
    </location>
</feature>
<dbReference type="InterPro" id="IPR037883">
    <property type="entry name" value="Knr4/Smi1-like_sf"/>
</dbReference>
<evidence type="ECO:0000313" key="2">
    <source>
        <dbReference type="EMBL" id="PDS25129.1"/>
    </source>
</evidence>
<sequence length="199" mass="23513">MENLSKKYIEGLKKAYYEREGQEIWDHFESIKHGINKEDEERLKQAFPQIPDSLIELLRFVDGTYWSEFQNEKIAFFFLGSDMFEYPYYILSAEEMMTSKDYIYFGEYINRVNAFIEVDNRIISDSKALNWLHFSNCMNNGGTSQLYIDFSPSSKGKVGQIVRYTHDPDELVVVADSFDAYLKMLIEGDFQFIVDYMME</sequence>
<dbReference type="Proteomes" id="UP000220828">
    <property type="component" value="Unassembled WGS sequence"/>
</dbReference>
<dbReference type="AlphaFoldDB" id="A0A2H3KNB3"/>
<dbReference type="RefSeq" id="WP_097553813.1">
    <property type="nucleotide sequence ID" value="NZ_PCMW01000032.1"/>
</dbReference>
<evidence type="ECO:0000313" key="3">
    <source>
        <dbReference type="Proteomes" id="UP000220828"/>
    </source>
</evidence>
<evidence type="ECO:0000259" key="1">
    <source>
        <dbReference type="Pfam" id="PF09346"/>
    </source>
</evidence>
<dbReference type="OrthoDB" id="6933666at2"/>
<accession>A0A2H3KNB3</accession>
<dbReference type="InterPro" id="IPR018958">
    <property type="entry name" value="Knr4/Smi1-like_dom"/>
</dbReference>
<reference evidence="2 3" key="1">
    <citation type="submission" date="2017-09" db="EMBL/GenBank/DDBJ databases">
        <title>Whole genomes of Flavobacteriaceae.</title>
        <authorList>
            <person name="Stine C."/>
            <person name="Li C."/>
            <person name="Tadesse D."/>
        </authorList>
    </citation>
    <scope>NUCLEOTIDE SEQUENCE [LARGE SCALE GENOMIC DNA]</scope>
    <source>
        <strain evidence="2 3">ATCC 35036</strain>
    </source>
</reference>
<dbReference type="SUPFAM" id="SSF160631">
    <property type="entry name" value="SMI1/KNR4-like"/>
    <property type="match status" value="1"/>
</dbReference>
<comment type="caution">
    <text evidence="2">The sequence shown here is derived from an EMBL/GenBank/DDBJ whole genome shotgun (WGS) entry which is preliminary data.</text>
</comment>
<dbReference type="Gene3D" id="3.40.1580.10">
    <property type="entry name" value="SMI1/KNR4-like"/>
    <property type="match status" value="1"/>
</dbReference>
<gene>
    <name evidence="2" type="ORF">B0A77_05480</name>
</gene>